<dbReference type="Gene3D" id="3.60.21.10">
    <property type="match status" value="2"/>
</dbReference>
<proteinExistence type="predicted"/>
<keyword evidence="2" id="KW-0378">Hydrolase</keyword>
<feature type="domain" description="Calcineurin-like phosphoesterase" evidence="1">
    <location>
        <begin position="9"/>
        <end position="120"/>
    </location>
</feature>
<organism evidence="2 3">
    <name type="scientific">Granulosicoccus antarcticus IMCC3135</name>
    <dbReference type="NCBI Taxonomy" id="1192854"/>
    <lineage>
        <taxon>Bacteria</taxon>
        <taxon>Pseudomonadati</taxon>
        <taxon>Pseudomonadota</taxon>
        <taxon>Gammaproteobacteria</taxon>
        <taxon>Chromatiales</taxon>
        <taxon>Granulosicoccaceae</taxon>
        <taxon>Granulosicoccus</taxon>
    </lineage>
</organism>
<dbReference type="Proteomes" id="UP000250079">
    <property type="component" value="Chromosome"/>
</dbReference>
<sequence>MPPCELPGVAVIADAHFHAIDSDYDLPATVFNGQSATLRSWIDTRRSSRVFNESGAALKAALKDIADRGIRHIVLLGDYTDDGQLEATQRLVQLLQLYQDRYSMQFYAIPGNHDCYGPVGKHQSTRFTSTPGNTVLVTSDPEVAASESDTSVLTRKMYCDGAPAGLLPMREFGLCRQDGYLHWESPFGLDDSFASRRYEAHSADGGTVRSLIDASYLVEPEPGLWLLMIDANVFEPRNGQREITRKKAFFDSSDAGWNAVLRCKPHLITWISDVSKRARQLGKALLSFSHYPAMDAFDDWSLSESRLFGQTETLRRRPDKQVAETLLEVGLRLHLGGHLHINGKSTCNIGNQQFTDIAVPSLAAFPPAYKSLHATAERCRVETISLNSLALDPWLLGCYRAENDALKRSQDRALDALNYGDFLYKRMYSRVAQSYLPKEWPTDIAGELEGRNVADLASFLIAQRRGARRNGARQLGAQHDGIPAIDTQYAAELKSLSIAHSLDIDVFQDCSIMDLIVDWYCLRHAGHQAASFSPLQRLNLYRFLAQEFGDLQSVENNPTAAFFHVFLGVLQQSLQRLEPAGSMTDFIELRP</sequence>
<name>A0A2Z2P7Z5_9GAMM</name>
<dbReference type="InterPro" id="IPR004843">
    <property type="entry name" value="Calcineurin-like_PHP"/>
</dbReference>
<dbReference type="InterPro" id="IPR029052">
    <property type="entry name" value="Metallo-depent_PP-like"/>
</dbReference>
<dbReference type="AlphaFoldDB" id="A0A2Z2P7Z5"/>
<dbReference type="EMBL" id="CP018632">
    <property type="protein sequence ID" value="ASJ75964.1"/>
    <property type="molecule type" value="Genomic_DNA"/>
</dbReference>
<dbReference type="KEGG" id="gai:IMCC3135_29570"/>
<evidence type="ECO:0000313" key="3">
    <source>
        <dbReference type="Proteomes" id="UP000250079"/>
    </source>
</evidence>
<dbReference type="SUPFAM" id="SSF56300">
    <property type="entry name" value="Metallo-dependent phosphatases"/>
    <property type="match status" value="1"/>
</dbReference>
<evidence type="ECO:0000259" key="1">
    <source>
        <dbReference type="Pfam" id="PF00149"/>
    </source>
</evidence>
<protein>
    <submittedName>
        <fullName evidence="2">3',5'-cyclic adenosine monophosphate phosphodiesterase CpdA</fullName>
        <ecNumber evidence="2">3.1.4.53</ecNumber>
    </submittedName>
</protein>
<dbReference type="EC" id="3.1.4.53" evidence="2"/>
<dbReference type="GO" id="GO:0004115">
    <property type="term" value="F:3',5'-cyclic-AMP phosphodiesterase activity"/>
    <property type="evidence" value="ECO:0007669"/>
    <property type="project" value="UniProtKB-EC"/>
</dbReference>
<dbReference type="OrthoDB" id="5695107at2"/>
<keyword evidence="3" id="KW-1185">Reference proteome</keyword>
<dbReference type="Pfam" id="PF00149">
    <property type="entry name" value="Metallophos"/>
    <property type="match status" value="1"/>
</dbReference>
<evidence type="ECO:0000313" key="2">
    <source>
        <dbReference type="EMBL" id="ASJ75964.1"/>
    </source>
</evidence>
<accession>A0A2Z2P7Z5</accession>
<gene>
    <name evidence="2" type="primary">cpdA_4</name>
    <name evidence="2" type="ORF">IMCC3135_29570</name>
</gene>
<dbReference type="RefSeq" id="WP_157736346.1">
    <property type="nucleotide sequence ID" value="NZ_CP018632.1"/>
</dbReference>
<reference evidence="2 3" key="1">
    <citation type="submission" date="2016-12" db="EMBL/GenBank/DDBJ databases">
        <authorList>
            <person name="Song W.-J."/>
            <person name="Kurnit D.M."/>
        </authorList>
    </citation>
    <scope>NUCLEOTIDE SEQUENCE [LARGE SCALE GENOMIC DNA]</scope>
    <source>
        <strain evidence="2 3">IMCC3135</strain>
    </source>
</reference>